<comment type="caution">
    <text evidence="3">The sequence shown here is derived from an EMBL/GenBank/DDBJ whole genome shotgun (WGS) entry which is preliminary data.</text>
</comment>
<feature type="active site" description="Tele-phosphohistidine intermediate" evidence="1">
    <location>
        <position position="21"/>
    </location>
</feature>
<dbReference type="SUPFAM" id="SSF53254">
    <property type="entry name" value="Phosphoglycerate mutase-like"/>
    <property type="match status" value="1"/>
</dbReference>
<dbReference type="InterPro" id="IPR029033">
    <property type="entry name" value="His_PPase_superfam"/>
</dbReference>
<feature type="active site" description="Proton donor/acceptor" evidence="1">
    <location>
        <position position="94"/>
    </location>
</feature>
<dbReference type="InterPro" id="IPR050275">
    <property type="entry name" value="PGM_Phosphatase"/>
</dbReference>
<dbReference type="SMART" id="SM00855">
    <property type="entry name" value="PGAM"/>
    <property type="match status" value="1"/>
</dbReference>
<dbReference type="CDD" id="cd07067">
    <property type="entry name" value="HP_PGM_like"/>
    <property type="match status" value="1"/>
</dbReference>
<accession>A0A849BQ28</accession>
<dbReference type="PANTHER" id="PTHR48100">
    <property type="entry name" value="BROAD-SPECIFICITY PHOSPHATASE YOR283W-RELATED"/>
    <property type="match status" value="1"/>
</dbReference>
<evidence type="ECO:0000256" key="1">
    <source>
        <dbReference type="PIRSR" id="PIRSR613078-1"/>
    </source>
</evidence>
<keyword evidence="4" id="KW-1185">Reference proteome</keyword>
<dbReference type="Proteomes" id="UP000555552">
    <property type="component" value="Unassembled WGS sequence"/>
</dbReference>
<name>A0A849BQ28_9ACTN</name>
<sequence length="218" mass="22301">MSDPSGGGSAGGPAQVVLWRHGRTAWNADGRWQGHTDVPLDERGSEQVAAAAAVLAARGPVRVVSSDLSRASATAGALALAADLPVALDPRLREVYGGDWQGLRRAEIAAGWPELHAAWLAGDDVPPGGGERRTEAGARVLAAVEEHAAPLGDGEVLVVVGHGGALGAALLQLLGLPRTAAPVLTGLRNARWSTLLRGAPGAAPWRLLEHNAGAWSHA</sequence>
<evidence type="ECO:0000313" key="3">
    <source>
        <dbReference type="EMBL" id="NNH23585.1"/>
    </source>
</evidence>
<proteinExistence type="predicted"/>
<dbReference type="EMBL" id="JABEMA010000164">
    <property type="protein sequence ID" value="NNH23585.1"/>
    <property type="molecule type" value="Genomic_DNA"/>
</dbReference>
<dbReference type="RefSeq" id="WP_171203393.1">
    <property type="nucleotide sequence ID" value="NZ_BAAANP010000033.1"/>
</dbReference>
<reference evidence="3 4" key="1">
    <citation type="submission" date="2020-05" db="EMBL/GenBank/DDBJ databases">
        <title>MicrobeNet Type strains.</title>
        <authorList>
            <person name="Nicholson A.C."/>
        </authorList>
    </citation>
    <scope>NUCLEOTIDE SEQUENCE [LARGE SCALE GENOMIC DNA]</scope>
    <source>
        <strain evidence="3 4">JCM 14547</strain>
    </source>
</reference>
<dbReference type="AlphaFoldDB" id="A0A849BQ28"/>
<evidence type="ECO:0000313" key="4">
    <source>
        <dbReference type="Proteomes" id="UP000555552"/>
    </source>
</evidence>
<organism evidence="3 4">
    <name type="scientific">Pseudokineococcus marinus</name>
    <dbReference type="NCBI Taxonomy" id="351215"/>
    <lineage>
        <taxon>Bacteria</taxon>
        <taxon>Bacillati</taxon>
        <taxon>Actinomycetota</taxon>
        <taxon>Actinomycetes</taxon>
        <taxon>Kineosporiales</taxon>
        <taxon>Kineosporiaceae</taxon>
        <taxon>Pseudokineococcus</taxon>
    </lineage>
</organism>
<dbReference type="Gene3D" id="3.40.50.1240">
    <property type="entry name" value="Phosphoglycerate mutase-like"/>
    <property type="match status" value="1"/>
</dbReference>
<feature type="binding site" evidence="2">
    <location>
        <begin position="20"/>
        <end position="27"/>
    </location>
    <ligand>
        <name>substrate</name>
    </ligand>
</feature>
<dbReference type="Pfam" id="PF00300">
    <property type="entry name" value="His_Phos_1"/>
    <property type="match status" value="1"/>
</dbReference>
<protein>
    <submittedName>
        <fullName evidence="3">Histidine phosphatase family protein</fullName>
    </submittedName>
</protein>
<evidence type="ECO:0000256" key="2">
    <source>
        <dbReference type="PIRSR" id="PIRSR613078-2"/>
    </source>
</evidence>
<dbReference type="InterPro" id="IPR013078">
    <property type="entry name" value="His_Pase_superF_clade-1"/>
</dbReference>
<gene>
    <name evidence="3" type="ORF">HLB09_10890</name>
</gene>
<dbReference type="PANTHER" id="PTHR48100:SF62">
    <property type="entry name" value="GLUCOSYL-3-PHOSPHOGLYCERATE PHOSPHATASE"/>
    <property type="match status" value="1"/>
</dbReference>
<dbReference type="GO" id="GO:0005737">
    <property type="term" value="C:cytoplasm"/>
    <property type="evidence" value="ECO:0007669"/>
    <property type="project" value="TreeGrafter"/>
</dbReference>
<dbReference type="GO" id="GO:0016791">
    <property type="term" value="F:phosphatase activity"/>
    <property type="evidence" value="ECO:0007669"/>
    <property type="project" value="TreeGrafter"/>
</dbReference>
<feature type="binding site" evidence="2">
    <location>
        <position position="70"/>
    </location>
    <ligand>
        <name>substrate</name>
    </ligand>
</feature>